<comment type="caution">
    <text evidence="15">The sequence shown here is derived from an EMBL/GenBank/DDBJ whole genome shotgun (WGS) entry which is preliminary data.</text>
</comment>
<evidence type="ECO:0000313" key="15">
    <source>
        <dbReference type="EMBL" id="KAI9274730.1"/>
    </source>
</evidence>
<dbReference type="Pfam" id="PF14310">
    <property type="entry name" value="Fn3-like"/>
    <property type="match status" value="1"/>
</dbReference>
<keyword evidence="16" id="KW-1185">Reference proteome</keyword>
<accession>A0AAD5K8Z6</accession>
<evidence type="ECO:0000256" key="3">
    <source>
        <dbReference type="ARBA" id="ARBA00004987"/>
    </source>
</evidence>
<evidence type="ECO:0000256" key="7">
    <source>
        <dbReference type="ARBA" id="ARBA00022801"/>
    </source>
</evidence>
<dbReference type="AlphaFoldDB" id="A0AAD5K8Z6"/>
<dbReference type="SMART" id="SM01217">
    <property type="entry name" value="Fn3_like"/>
    <property type="match status" value="1"/>
</dbReference>
<evidence type="ECO:0000259" key="14">
    <source>
        <dbReference type="SMART" id="SM01217"/>
    </source>
</evidence>
<keyword evidence="10 12" id="KW-0624">Polysaccharide degradation</keyword>
<dbReference type="SUPFAM" id="SSF51445">
    <property type="entry name" value="(Trans)glycosidases"/>
    <property type="match status" value="1"/>
</dbReference>
<dbReference type="PANTHER" id="PTHR42715:SF12">
    <property type="entry name" value="BETA-GLUCOSIDASE G-RELATED"/>
    <property type="match status" value="1"/>
</dbReference>
<dbReference type="InterPro" id="IPR036962">
    <property type="entry name" value="Glyco_hydro_3_N_sf"/>
</dbReference>
<dbReference type="InterPro" id="IPR050288">
    <property type="entry name" value="Cellulose_deg_GH3"/>
</dbReference>
<dbReference type="FunFam" id="2.60.40.10:FF:000495">
    <property type="entry name" value="Periplasmic beta-glucosidase"/>
    <property type="match status" value="1"/>
</dbReference>
<feature type="signal peptide" evidence="13">
    <location>
        <begin position="1"/>
        <end position="20"/>
    </location>
</feature>
<dbReference type="InterPro" id="IPR019800">
    <property type="entry name" value="Glyco_hydro_3_AS"/>
</dbReference>
<reference evidence="15" key="2">
    <citation type="submission" date="2023-02" db="EMBL/GenBank/DDBJ databases">
        <authorList>
            <consortium name="DOE Joint Genome Institute"/>
            <person name="Mondo S.J."/>
            <person name="Chang Y."/>
            <person name="Wang Y."/>
            <person name="Ahrendt S."/>
            <person name="Andreopoulos W."/>
            <person name="Barry K."/>
            <person name="Beard J."/>
            <person name="Benny G.L."/>
            <person name="Blankenship S."/>
            <person name="Bonito G."/>
            <person name="Cuomo C."/>
            <person name="Desiro A."/>
            <person name="Gervers K.A."/>
            <person name="Hundley H."/>
            <person name="Kuo A."/>
            <person name="LaButti K."/>
            <person name="Lang B.F."/>
            <person name="Lipzen A."/>
            <person name="O'Donnell K."/>
            <person name="Pangilinan J."/>
            <person name="Reynolds N."/>
            <person name="Sandor L."/>
            <person name="Smith M.W."/>
            <person name="Tsang A."/>
            <person name="Grigoriev I.V."/>
            <person name="Stajich J.E."/>
            <person name="Spatafora J.W."/>
        </authorList>
    </citation>
    <scope>NUCLEOTIDE SEQUENCE</scope>
    <source>
        <strain evidence="15">RSA 2281</strain>
    </source>
</reference>
<evidence type="ECO:0000256" key="11">
    <source>
        <dbReference type="ARBA" id="ARBA00024983"/>
    </source>
</evidence>
<dbReference type="PANTHER" id="PTHR42715">
    <property type="entry name" value="BETA-GLUCOSIDASE"/>
    <property type="match status" value="1"/>
</dbReference>
<reference evidence="15" key="1">
    <citation type="journal article" date="2022" name="IScience">
        <title>Evolution of zygomycete secretomes and the origins of terrestrial fungal ecologies.</title>
        <authorList>
            <person name="Chang Y."/>
            <person name="Wang Y."/>
            <person name="Mondo S."/>
            <person name="Ahrendt S."/>
            <person name="Andreopoulos W."/>
            <person name="Barry K."/>
            <person name="Beard J."/>
            <person name="Benny G.L."/>
            <person name="Blankenship S."/>
            <person name="Bonito G."/>
            <person name="Cuomo C."/>
            <person name="Desiro A."/>
            <person name="Gervers K.A."/>
            <person name="Hundley H."/>
            <person name="Kuo A."/>
            <person name="LaButti K."/>
            <person name="Lang B.F."/>
            <person name="Lipzen A."/>
            <person name="O'Donnell K."/>
            <person name="Pangilinan J."/>
            <person name="Reynolds N."/>
            <person name="Sandor L."/>
            <person name="Smith M.E."/>
            <person name="Tsang A."/>
            <person name="Grigoriev I.V."/>
            <person name="Stajich J.E."/>
            <person name="Spatafora J.W."/>
        </authorList>
    </citation>
    <scope>NUCLEOTIDE SEQUENCE</scope>
    <source>
        <strain evidence="15">RSA 2281</strain>
    </source>
</reference>
<comment type="subcellular location">
    <subcellularLocation>
        <location evidence="2">Secreted</location>
    </subcellularLocation>
</comment>
<comment type="pathway">
    <text evidence="3 12">Glycan metabolism; cellulose degradation.</text>
</comment>
<gene>
    <name evidence="15" type="ORF">BDA99DRAFT_476696</name>
</gene>
<comment type="similarity">
    <text evidence="4 12">Belongs to the glycosyl hydrolase 3 family.</text>
</comment>
<name>A0AAD5K8Z6_9FUNG</name>
<evidence type="ECO:0000313" key="16">
    <source>
        <dbReference type="Proteomes" id="UP001209540"/>
    </source>
</evidence>
<comment type="function">
    <text evidence="11">Beta-glucosidases are one of a number of cellulolytic enzymes involved in the degradation of cellulosic biomass. Catalyzes the last step releasing glucose from the inhibitory cellobiose.</text>
</comment>
<dbReference type="Gene3D" id="2.60.40.10">
    <property type="entry name" value="Immunoglobulins"/>
    <property type="match status" value="1"/>
</dbReference>
<dbReference type="PROSITE" id="PS00775">
    <property type="entry name" value="GLYCOSYL_HYDROL_F3"/>
    <property type="match status" value="1"/>
</dbReference>
<protein>
    <recommendedName>
        <fullName evidence="12">beta-glucosidase</fullName>
        <ecNumber evidence="12">3.2.1.21</ecNumber>
    </recommendedName>
</protein>
<keyword evidence="6 13" id="KW-0732">Signal</keyword>
<dbReference type="GO" id="GO:0009251">
    <property type="term" value="P:glucan catabolic process"/>
    <property type="evidence" value="ECO:0007669"/>
    <property type="project" value="TreeGrafter"/>
</dbReference>
<dbReference type="GO" id="GO:0005576">
    <property type="term" value="C:extracellular region"/>
    <property type="evidence" value="ECO:0007669"/>
    <property type="project" value="UniProtKB-SubCell"/>
</dbReference>
<evidence type="ECO:0000256" key="12">
    <source>
        <dbReference type="RuleBase" id="RU361161"/>
    </source>
</evidence>
<dbReference type="InterPro" id="IPR001764">
    <property type="entry name" value="Glyco_hydro_3_N"/>
</dbReference>
<dbReference type="FunFam" id="3.40.50.1700:FF:000003">
    <property type="entry name" value="Probable beta-glucosidase"/>
    <property type="match status" value="1"/>
</dbReference>
<dbReference type="Pfam" id="PF01915">
    <property type="entry name" value="Glyco_hydro_3_C"/>
    <property type="match status" value="1"/>
</dbReference>
<feature type="chain" id="PRO_5042224909" description="beta-glucosidase" evidence="13">
    <location>
        <begin position="21"/>
        <end position="728"/>
    </location>
</feature>
<dbReference type="InterPro" id="IPR026891">
    <property type="entry name" value="Fn3-like"/>
</dbReference>
<dbReference type="Gene3D" id="3.40.50.1700">
    <property type="entry name" value="Glycoside hydrolase family 3 C-terminal domain"/>
    <property type="match status" value="1"/>
</dbReference>
<dbReference type="Gene3D" id="3.20.20.300">
    <property type="entry name" value="Glycoside hydrolase, family 3, N-terminal domain"/>
    <property type="match status" value="1"/>
</dbReference>
<dbReference type="Proteomes" id="UP001209540">
    <property type="component" value="Unassembled WGS sequence"/>
</dbReference>
<evidence type="ECO:0000256" key="2">
    <source>
        <dbReference type="ARBA" id="ARBA00004613"/>
    </source>
</evidence>
<evidence type="ECO:0000256" key="5">
    <source>
        <dbReference type="ARBA" id="ARBA00022525"/>
    </source>
</evidence>
<keyword evidence="9 12" id="KW-0326">Glycosidase</keyword>
<dbReference type="FunFam" id="3.20.20.300:FF:000002">
    <property type="entry name" value="Probable beta-glucosidase"/>
    <property type="match status" value="1"/>
</dbReference>
<keyword evidence="5" id="KW-0964">Secreted</keyword>
<dbReference type="EMBL" id="JAIXMP010000004">
    <property type="protein sequence ID" value="KAI9274730.1"/>
    <property type="molecule type" value="Genomic_DNA"/>
</dbReference>
<dbReference type="InterPro" id="IPR013783">
    <property type="entry name" value="Ig-like_fold"/>
</dbReference>
<feature type="domain" description="Fibronectin type III-like" evidence="14">
    <location>
        <begin position="648"/>
        <end position="717"/>
    </location>
</feature>
<evidence type="ECO:0000256" key="4">
    <source>
        <dbReference type="ARBA" id="ARBA00005336"/>
    </source>
</evidence>
<evidence type="ECO:0000256" key="13">
    <source>
        <dbReference type="SAM" id="SignalP"/>
    </source>
</evidence>
<sequence length="728" mass="79171">MIFSSLTTIAVCALAGLTQGAPTTNLRSWEEAYAKAESVVSQMSIEQKVGLATGMGWEKTLCVGNTYASEDPYFPSLCLQDGPLGTRFASNGTAGVSGINAAATFDRKLMYKRAEIIGNESRGKGVHLQLGPSVDIFRAPNGGRGWEGFGEDPYLQGVAGYEYVTGLQSQNVIATAKHFLLNNQETNRTTSNSVIDERTLREIYAWPYARMLDAGLGSVMCSYNLYEDIHACENDKLLNQLLKEEMGFKGFVMSDWGATHSTVPSANGGLDMTMPGDVIMGDGLSYYGKNLTDAVERGDVSEERVNDMALRIAAAHYKMGQDKGYPETTLKTFDRQNEPEVVVTSDEHIKFVRDIGAASVVLLSNDGILPLSSDGLSKIAIVGSDAAPPSVPLTSSLNEEECTDLACNDGTYAMGWGSGSVDFPYIVTPTEGISRRAGESVEVAHSYDDWDTEAAAEVAQGADIAFVFAKAPAGEEYLLVDGNNDRQNLSLWNNADNLIQAVADANENTVVVIHSTGPVLMPWIDHENIKAVVWPGLPGQETGNSLADVLFGDVNPSGRLPYTIAKETDDYAAHISHEYNIEYTEKLEIGYRHFDANDIEPLFAFGHGLSYSTFEYEKIKVNTHRGKHDTLATATVFVKNTGDVDGHEVAQAYISFPESAGEPPKILRGFERVFIKAGKQTKVNFEFKEIDLSIWDEASASWTVPEGEFTVHIGASSRDIRQSATFSL</sequence>
<dbReference type="GO" id="GO:0008422">
    <property type="term" value="F:beta-glucosidase activity"/>
    <property type="evidence" value="ECO:0007669"/>
    <property type="project" value="UniProtKB-EC"/>
</dbReference>
<keyword evidence="7 12" id="KW-0378">Hydrolase</keyword>
<dbReference type="Pfam" id="PF00933">
    <property type="entry name" value="Glyco_hydro_3"/>
    <property type="match status" value="1"/>
</dbReference>
<comment type="catalytic activity">
    <reaction evidence="1 12">
        <text>Hydrolysis of terminal, non-reducing beta-D-glucosyl residues with release of beta-D-glucose.</text>
        <dbReference type="EC" id="3.2.1.21"/>
    </reaction>
</comment>
<keyword evidence="8 12" id="KW-0119">Carbohydrate metabolism</keyword>
<dbReference type="InterPro" id="IPR036881">
    <property type="entry name" value="Glyco_hydro_3_C_sf"/>
</dbReference>
<dbReference type="PRINTS" id="PR00133">
    <property type="entry name" value="GLHYDRLASE3"/>
</dbReference>
<evidence type="ECO:0000256" key="9">
    <source>
        <dbReference type="ARBA" id="ARBA00023295"/>
    </source>
</evidence>
<dbReference type="SUPFAM" id="SSF52279">
    <property type="entry name" value="Beta-D-glucan exohydrolase, C-terminal domain"/>
    <property type="match status" value="1"/>
</dbReference>
<evidence type="ECO:0000256" key="10">
    <source>
        <dbReference type="ARBA" id="ARBA00023326"/>
    </source>
</evidence>
<evidence type="ECO:0000256" key="1">
    <source>
        <dbReference type="ARBA" id="ARBA00000448"/>
    </source>
</evidence>
<dbReference type="InterPro" id="IPR017853">
    <property type="entry name" value="GH"/>
</dbReference>
<organism evidence="15 16">
    <name type="scientific">Phascolomyces articulosus</name>
    <dbReference type="NCBI Taxonomy" id="60185"/>
    <lineage>
        <taxon>Eukaryota</taxon>
        <taxon>Fungi</taxon>
        <taxon>Fungi incertae sedis</taxon>
        <taxon>Mucoromycota</taxon>
        <taxon>Mucoromycotina</taxon>
        <taxon>Mucoromycetes</taxon>
        <taxon>Mucorales</taxon>
        <taxon>Lichtheimiaceae</taxon>
        <taxon>Phascolomyces</taxon>
    </lineage>
</organism>
<dbReference type="InterPro" id="IPR002772">
    <property type="entry name" value="Glyco_hydro_3_C"/>
</dbReference>
<dbReference type="EC" id="3.2.1.21" evidence="12"/>
<proteinExistence type="inferred from homology"/>
<evidence type="ECO:0000256" key="6">
    <source>
        <dbReference type="ARBA" id="ARBA00022729"/>
    </source>
</evidence>
<evidence type="ECO:0000256" key="8">
    <source>
        <dbReference type="ARBA" id="ARBA00023277"/>
    </source>
</evidence>